<evidence type="ECO:0000256" key="1">
    <source>
        <dbReference type="SAM" id="MobiDB-lite"/>
    </source>
</evidence>
<accession>A0ABQ7PPI0</accession>
<keyword evidence="3" id="KW-1185">Reference proteome</keyword>
<sequence length="127" mass="13925">MLYKTNPSLPPTGGTFPLPPAAAQLCACMPPPSSFRGPFVAVDMLMDLFNRIALPDKAPAPTQENGCDTKLFDLARSVHWIVDDEGITTVASKSRRRKAADDSDEDELGAAPPVNDIYRQRQQKRVK</sequence>
<dbReference type="PANTHER" id="PTHR19980:SF0">
    <property type="entry name" value="CLEAVAGE STIMULATION FACTOR SUBUNIT 3"/>
    <property type="match status" value="1"/>
</dbReference>
<organism evidence="2 3">
    <name type="scientific">Plutella xylostella</name>
    <name type="common">Diamondback moth</name>
    <name type="synonym">Plutella maculipennis</name>
    <dbReference type="NCBI Taxonomy" id="51655"/>
    <lineage>
        <taxon>Eukaryota</taxon>
        <taxon>Metazoa</taxon>
        <taxon>Ecdysozoa</taxon>
        <taxon>Arthropoda</taxon>
        <taxon>Hexapoda</taxon>
        <taxon>Insecta</taxon>
        <taxon>Pterygota</taxon>
        <taxon>Neoptera</taxon>
        <taxon>Endopterygota</taxon>
        <taxon>Lepidoptera</taxon>
        <taxon>Glossata</taxon>
        <taxon>Ditrysia</taxon>
        <taxon>Yponomeutoidea</taxon>
        <taxon>Plutellidae</taxon>
        <taxon>Plutella</taxon>
    </lineage>
</organism>
<gene>
    <name evidence="2" type="ORF">JYU34_022711</name>
</gene>
<feature type="region of interest" description="Disordered" evidence="1">
    <location>
        <begin position="92"/>
        <end position="127"/>
    </location>
</feature>
<evidence type="ECO:0008006" key="4">
    <source>
        <dbReference type="Google" id="ProtNLM"/>
    </source>
</evidence>
<dbReference type="InterPro" id="IPR045243">
    <property type="entry name" value="Rna14-like"/>
</dbReference>
<comment type="caution">
    <text evidence="2">The sequence shown here is derived from an EMBL/GenBank/DDBJ whole genome shotgun (WGS) entry which is preliminary data.</text>
</comment>
<protein>
    <recommendedName>
        <fullName evidence="4">Suppressor of forked domain-containing protein</fullName>
    </recommendedName>
</protein>
<evidence type="ECO:0000313" key="3">
    <source>
        <dbReference type="Proteomes" id="UP000823941"/>
    </source>
</evidence>
<name>A0ABQ7PPI0_PLUXY</name>
<reference evidence="2 3" key="1">
    <citation type="submission" date="2021-06" db="EMBL/GenBank/DDBJ databases">
        <title>A haploid diamondback moth (Plutella xylostella L.) genome assembly resolves 31 chromosomes and identifies a diamide resistance mutation.</title>
        <authorList>
            <person name="Ward C.M."/>
            <person name="Perry K.D."/>
            <person name="Baker G."/>
            <person name="Powis K."/>
            <person name="Heckel D.G."/>
            <person name="Baxter S.W."/>
        </authorList>
    </citation>
    <scope>NUCLEOTIDE SEQUENCE [LARGE SCALE GENOMIC DNA]</scope>
    <source>
        <strain evidence="2 3">LV</strain>
        <tissue evidence="2">Single pupa</tissue>
    </source>
</reference>
<dbReference type="EMBL" id="JAHIBW010000089">
    <property type="protein sequence ID" value="KAG7294902.1"/>
    <property type="molecule type" value="Genomic_DNA"/>
</dbReference>
<dbReference type="PANTHER" id="PTHR19980">
    <property type="entry name" value="RNA CLEAVAGE STIMULATION FACTOR"/>
    <property type="match status" value="1"/>
</dbReference>
<dbReference type="Proteomes" id="UP000823941">
    <property type="component" value="Unassembled WGS sequence"/>
</dbReference>
<evidence type="ECO:0000313" key="2">
    <source>
        <dbReference type="EMBL" id="KAG7294902.1"/>
    </source>
</evidence>
<proteinExistence type="predicted"/>